<evidence type="ECO:0000256" key="1">
    <source>
        <dbReference type="ARBA" id="ARBA00022723"/>
    </source>
</evidence>
<keyword evidence="4 5" id="KW-0238">DNA-binding</keyword>
<dbReference type="Pfam" id="PF05485">
    <property type="entry name" value="THAP"/>
    <property type="match status" value="1"/>
</dbReference>
<protein>
    <submittedName>
        <fullName evidence="8">THAP domain-containing protein 1-like</fullName>
    </submittedName>
</protein>
<name>A0A8B8BCG4_CRAVI</name>
<dbReference type="PANTHER" id="PTHR46927:SF2">
    <property type="entry name" value="THAP DOMAIN-CONTAINING PROTEIN 8"/>
    <property type="match status" value="1"/>
</dbReference>
<dbReference type="RefSeq" id="XP_022300883.1">
    <property type="nucleotide sequence ID" value="XM_022445175.1"/>
</dbReference>
<feature type="domain" description="THAP-type" evidence="6">
    <location>
        <begin position="1"/>
        <end position="79"/>
    </location>
</feature>
<evidence type="ECO:0000313" key="7">
    <source>
        <dbReference type="Proteomes" id="UP000694844"/>
    </source>
</evidence>
<keyword evidence="2 5" id="KW-0863">Zinc-finger</keyword>
<dbReference type="GO" id="GO:0003677">
    <property type="term" value="F:DNA binding"/>
    <property type="evidence" value="ECO:0007669"/>
    <property type="project" value="UniProtKB-UniRule"/>
</dbReference>
<sequence>MVKGCTVVGCTNRSNGSARERGVKFFKFPTSKHKRRSWIRALNRRNWVPTAKSFVCSEHFVSGWHGDDRDEADYAPSLFVYKQKHVDQVQAERVHRREVTKVRFVKKMPFCLKFNVYKKRICY</sequence>
<dbReference type="Proteomes" id="UP000694844">
    <property type="component" value="Chromosome 8"/>
</dbReference>
<keyword evidence="3" id="KW-0862">Zinc</keyword>
<keyword evidence="1" id="KW-0479">Metal-binding</keyword>
<dbReference type="GO" id="GO:0008270">
    <property type="term" value="F:zinc ion binding"/>
    <property type="evidence" value="ECO:0007669"/>
    <property type="project" value="UniProtKB-KW"/>
</dbReference>
<evidence type="ECO:0000256" key="4">
    <source>
        <dbReference type="ARBA" id="ARBA00023125"/>
    </source>
</evidence>
<dbReference type="InterPro" id="IPR038441">
    <property type="entry name" value="THAP_Znf_sf"/>
</dbReference>
<evidence type="ECO:0000256" key="5">
    <source>
        <dbReference type="PROSITE-ProRule" id="PRU00309"/>
    </source>
</evidence>
<dbReference type="KEGG" id="cvn:111109088"/>
<dbReference type="PROSITE" id="PS50950">
    <property type="entry name" value="ZF_THAP"/>
    <property type="match status" value="1"/>
</dbReference>
<dbReference type="AlphaFoldDB" id="A0A8B8BCG4"/>
<dbReference type="PANTHER" id="PTHR46927">
    <property type="entry name" value="AGAP005574-PA"/>
    <property type="match status" value="1"/>
</dbReference>
<keyword evidence="7" id="KW-1185">Reference proteome</keyword>
<evidence type="ECO:0000256" key="2">
    <source>
        <dbReference type="ARBA" id="ARBA00022771"/>
    </source>
</evidence>
<dbReference type="OrthoDB" id="6146165at2759"/>
<evidence type="ECO:0000313" key="8">
    <source>
        <dbReference type="RefSeq" id="XP_022300883.1"/>
    </source>
</evidence>
<dbReference type="Gene3D" id="6.20.210.20">
    <property type="entry name" value="THAP domain"/>
    <property type="match status" value="1"/>
</dbReference>
<dbReference type="InterPro" id="IPR052224">
    <property type="entry name" value="THAP_domain_protein"/>
</dbReference>
<dbReference type="SMART" id="SM00980">
    <property type="entry name" value="THAP"/>
    <property type="match status" value="1"/>
</dbReference>
<accession>A0A8B8BCG4</accession>
<organism evidence="7 8">
    <name type="scientific">Crassostrea virginica</name>
    <name type="common">Eastern oyster</name>
    <dbReference type="NCBI Taxonomy" id="6565"/>
    <lineage>
        <taxon>Eukaryota</taxon>
        <taxon>Metazoa</taxon>
        <taxon>Spiralia</taxon>
        <taxon>Lophotrochozoa</taxon>
        <taxon>Mollusca</taxon>
        <taxon>Bivalvia</taxon>
        <taxon>Autobranchia</taxon>
        <taxon>Pteriomorphia</taxon>
        <taxon>Ostreida</taxon>
        <taxon>Ostreoidea</taxon>
        <taxon>Ostreidae</taxon>
        <taxon>Crassostrea</taxon>
    </lineage>
</organism>
<reference evidence="8" key="1">
    <citation type="submission" date="2025-08" db="UniProtKB">
        <authorList>
            <consortium name="RefSeq"/>
        </authorList>
    </citation>
    <scope>IDENTIFICATION</scope>
    <source>
        <tissue evidence="8">Whole sample</tissue>
    </source>
</reference>
<evidence type="ECO:0000259" key="6">
    <source>
        <dbReference type="PROSITE" id="PS50950"/>
    </source>
</evidence>
<dbReference type="InterPro" id="IPR006612">
    <property type="entry name" value="THAP_Znf"/>
</dbReference>
<evidence type="ECO:0000256" key="3">
    <source>
        <dbReference type="ARBA" id="ARBA00022833"/>
    </source>
</evidence>
<gene>
    <name evidence="8" type="primary">LOC111109088</name>
</gene>
<dbReference type="GeneID" id="111109088"/>
<dbReference type="SUPFAM" id="SSF57716">
    <property type="entry name" value="Glucocorticoid receptor-like (DNA-binding domain)"/>
    <property type="match status" value="1"/>
</dbReference>
<proteinExistence type="predicted"/>